<dbReference type="Ensembl" id="ENSCPRT00005030847.1">
    <property type="protein sequence ID" value="ENSCPRP00005026405.1"/>
    <property type="gene ID" value="ENSCPRG00005018305.1"/>
</dbReference>
<accession>A0A7M4FNL4</accession>
<evidence type="ECO:0000313" key="1">
    <source>
        <dbReference type="Ensembl" id="ENSCPRP00005026405.1"/>
    </source>
</evidence>
<keyword evidence="2" id="KW-1185">Reference proteome</keyword>
<protein>
    <submittedName>
        <fullName evidence="1">Uncharacterized protein</fullName>
    </submittedName>
</protein>
<evidence type="ECO:0000313" key="2">
    <source>
        <dbReference type="Proteomes" id="UP000594220"/>
    </source>
</evidence>
<organism evidence="1 2">
    <name type="scientific">Crocodylus porosus</name>
    <name type="common">Saltwater crocodile</name>
    <name type="synonym">Estuarine crocodile</name>
    <dbReference type="NCBI Taxonomy" id="8502"/>
    <lineage>
        <taxon>Eukaryota</taxon>
        <taxon>Metazoa</taxon>
        <taxon>Chordata</taxon>
        <taxon>Craniata</taxon>
        <taxon>Vertebrata</taxon>
        <taxon>Euteleostomi</taxon>
        <taxon>Archelosauria</taxon>
        <taxon>Archosauria</taxon>
        <taxon>Crocodylia</taxon>
        <taxon>Longirostres</taxon>
        <taxon>Crocodylidae</taxon>
        <taxon>Crocodylus</taxon>
    </lineage>
</organism>
<proteinExistence type="predicted"/>
<dbReference type="Proteomes" id="UP000594220">
    <property type="component" value="Unplaced"/>
</dbReference>
<reference evidence="1" key="1">
    <citation type="submission" date="2025-08" db="UniProtKB">
        <authorList>
            <consortium name="Ensembl"/>
        </authorList>
    </citation>
    <scope>IDENTIFICATION</scope>
</reference>
<dbReference type="AlphaFoldDB" id="A0A7M4FNL4"/>
<reference evidence="1" key="2">
    <citation type="submission" date="2025-09" db="UniProtKB">
        <authorList>
            <consortium name="Ensembl"/>
        </authorList>
    </citation>
    <scope>IDENTIFICATION</scope>
</reference>
<name>A0A7M4FNL4_CROPO</name>
<sequence length="161" mass="17478">MHLPPAICPQCLSPPSLAPTPMSPLPSPQHLPPHPLDVRNTHTINCIYHSLQCNLFGDATQLLDPSITAQPVAVPFSQLLFQSISLLLPLFGSYSYMSLIQSTSPPHPHLFSIPSPGKSQISSCCPALVTFPPSHAHFSIQSGYPSFLVQLPLYAAPYLNF</sequence>